<gene>
    <name evidence="1" type="ORF">CHR90_09140</name>
</gene>
<proteinExistence type="predicted"/>
<dbReference type="PANTHER" id="PTHR30492:SF0">
    <property type="entry name" value="METHYLGLYOXAL SYNTHASE"/>
    <property type="match status" value="1"/>
</dbReference>
<evidence type="ECO:0000313" key="2">
    <source>
        <dbReference type="Proteomes" id="UP000216361"/>
    </source>
</evidence>
<keyword evidence="2" id="KW-1185">Reference proteome</keyword>
<sequence>MTPPPTIALLASPGFRREENSPLAALLRVLVPFLTHAFPAKLVAMRPTYEAAQAAGFLTDYPQWDVLPPWEEGAVATVAARLVAGEIDWVIYLADPGDLISLFPESIALKRQCVVHGRPYLATVRAAAEWCLLHWIERDPAGAAAYLCTLDDPTAAASLPGATTLGLVAHDTRKTAMLAFVDRWFPLLDRFRLRLSTGTTGGLLNGDAPARLGEVSPEMRGLIDAQKARLVGRQGPWTVPYLSGPKGGDAQIADRVLREPGSTILFFEDPHVAREHEADIQLLERIARLKTYDNACLHDPATAQRWAELWSHALSVGLAPHLKA</sequence>
<dbReference type="InterPro" id="IPR036914">
    <property type="entry name" value="MGS-like_dom_sf"/>
</dbReference>
<name>A0A255XN85_9PROT</name>
<dbReference type="RefSeq" id="WP_094408706.1">
    <property type="nucleotide sequence ID" value="NZ_BMJZ01000001.1"/>
</dbReference>
<accession>A0A255XN85</accession>
<dbReference type="PANTHER" id="PTHR30492">
    <property type="entry name" value="METHYLGLYOXAL SYNTHASE"/>
    <property type="match status" value="1"/>
</dbReference>
<dbReference type="Proteomes" id="UP000216361">
    <property type="component" value="Unassembled WGS sequence"/>
</dbReference>
<dbReference type="SUPFAM" id="SSF52335">
    <property type="entry name" value="Methylglyoxal synthase-like"/>
    <property type="match status" value="2"/>
</dbReference>
<reference evidence="1 2" key="1">
    <citation type="submission" date="2017-07" db="EMBL/GenBank/DDBJ databases">
        <title>Elstera cyanobacteriorum sp. nov., a novel bacterium isolated from cyanobacterial aggregates in a eutrophic lake.</title>
        <authorList>
            <person name="Cai H."/>
        </authorList>
    </citation>
    <scope>NUCLEOTIDE SEQUENCE [LARGE SCALE GENOMIC DNA]</scope>
    <source>
        <strain evidence="1 2">TH019</strain>
    </source>
</reference>
<dbReference type="InterPro" id="IPR004363">
    <property type="entry name" value="Methylgl_synth"/>
</dbReference>
<evidence type="ECO:0008006" key="3">
    <source>
        <dbReference type="Google" id="ProtNLM"/>
    </source>
</evidence>
<dbReference type="GO" id="GO:0008929">
    <property type="term" value="F:methylglyoxal synthase activity"/>
    <property type="evidence" value="ECO:0007669"/>
    <property type="project" value="InterPro"/>
</dbReference>
<comment type="caution">
    <text evidence="1">The sequence shown here is derived from an EMBL/GenBank/DDBJ whole genome shotgun (WGS) entry which is preliminary data.</text>
</comment>
<dbReference type="AlphaFoldDB" id="A0A255XN85"/>
<dbReference type="GO" id="GO:0005829">
    <property type="term" value="C:cytosol"/>
    <property type="evidence" value="ECO:0007669"/>
    <property type="project" value="TreeGrafter"/>
</dbReference>
<organism evidence="1 2">
    <name type="scientific">Elstera cyanobacteriorum</name>
    <dbReference type="NCBI Taxonomy" id="2022747"/>
    <lineage>
        <taxon>Bacteria</taxon>
        <taxon>Pseudomonadati</taxon>
        <taxon>Pseudomonadota</taxon>
        <taxon>Alphaproteobacteria</taxon>
        <taxon>Rhodospirillales</taxon>
        <taxon>Rhodospirillaceae</taxon>
        <taxon>Elstera</taxon>
    </lineage>
</organism>
<protein>
    <recommendedName>
        <fullName evidence="3">Methylglyoxal synthase</fullName>
    </recommendedName>
</protein>
<dbReference type="OrthoDB" id="9787147at2"/>
<dbReference type="GO" id="GO:0019242">
    <property type="term" value="P:methylglyoxal biosynthetic process"/>
    <property type="evidence" value="ECO:0007669"/>
    <property type="project" value="InterPro"/>
</dbReference>
<evidence type="ECO:0000313" key="1">
    <source>
        <dbReference type="EMBL" id="OYQ18443.1"/>
    </source>
</evidence>
<dbReference type="EMBL" id="NOXS01000032">
    <property type="protein sequence ID" value="OYQ18443.1"/>
    <property type="molecule type" value="Genomic_DNA"/>
</dbReference>
<dbReference type="Gene3D" id="3.40.50.1380">
    <property type="entry name" value="Methylglyoxal synthase-like domain"/>
    <property type="match status" value="2"/>
</dbReference>